<reference evidence="2" key="1">
    <citation type="submission" date="2021-12" db="EMBL/GenBank/DDBJ databases">
        <authorList>
            <person name="Zaccaron A."/>
            <person name="Stergiopoulos I."/>
        </authorList>
    </citation>
    <scope>NUCLEOTIDE SEQUENCE</scope>
    <source>
        <strain evidence="2">Race5_Kim</strain>
    </source>
</reference>
<dbReference type="InterPro" id="IPR002509">
    <property type="entry name" value="NODB_dom"/>
</dbReference>
<dbReference type="GO" id="GO:0005975">
    <property type="term" value="P:carbohydrate metabolic process"/>
    <property type="evidence" value="ECO:0007669"/>
    <property type="project" value="InterPro"/>
</dbReference>
<feature type="domain" description="NodB homology" evidence="1">
    <location>
        <begin position="86"/>
        <end position="318"/>
    </location>
</feature>
<dbReference type="PANTHER" id="PTHR43123">
    <property type="entry name" value="POLYSACCHARIDE DEACETYLASE-RELATED"/>
    <property type="match status" value="1"/>
</dbReference>
<organism evidence="2 3">
    <name type="scientific">Passalora fulva</name>
    <name type="common">Tomato leaf mold</name>
    <name type="synonym">Cladosporium fulvum</name>
    <dbReference type="NCBI Taxonomy" id="5499"/>
    <lineage>
        <taxon>Eukaryota</taxon>
        <taxon>Fungi</taxon>
        <taxon>Dikarya</taxon>
        <taxon>Ascomycota</taxon>
        <taxon>Pezizomycotina</taxon>
        <taxon>Dothideomycetes</taxon>
        <taxon>Dothideomycetidae</taxon>
        <taxon>Mycosphaerellales</taxon>
        <taxon>Mycosphaerellaceae</taxon>
        <taxon>Fulvia</taxon>
    </lineage>
</organism>
<dbReference type="Proteomes" id="UP000756132">
    <property type="component" value="Chromosome 10"/>
</dbReference>
<dbReference type="AlphaFoldDB" id="A0A9Q8PHI5"/>
<dbReference type="Pfam" id="PF01522">
    <property type="entry name" value="Polysacc_deac_1"/>
    <property type="match status" value="1"/>
</dbReference>
<accession>A0A9Q8PHI5</accession>
<evidence type="ECO:0000259" key="1">
    <source>
        <dbReference type="PROSITE" id="PS51677"/>
    </source>
</evidence>
<gene>
    <name evidence="2" type="ORF">CLAFUR5_12475</name>
</gene>
<dbReference type="RefSeq" id="XP_047766868.1">
    <property type="nucleotide sequence ID" value="XM_047911623.1"/>
</dbReference>
<dbReference type="Gene3D" id="3.20.20.370">
    <property type="entry name" value="Glycoside hydrolase/deacetylase"/>
    <property type="match status" value="1"/>
</dbReference>
<sequence length="334" mass="38175">MSARQPPRSSPQKWTWDNDYDVRRDLLGYGPNPPNPNWPNNAKLALSFVLNYEGGGEYSVLNGDSHSESFLSESIGSPPVQQGRNLNIESMYEYGSRAGVWRVLNVFADAGVRGTVYGVGKALDDNPRVVTRCLQMGWEVAAHGDRWIDYHDMSVEKECQDVVNCASVIRQQTGEPPKGWYIGRLSPRTHRIIYHVYKEKGWEQPWLSDSYADDLPYWKPLPNGCEGNGREWQLVLPYSLDCNDFKYLMPNNWSSSEDFFQYLKDSFDELYREGEKGKAKMMSVGLHARISGKPGRIGTVSRFVEYVQSKRDVWIATRTEIAEHGRQTDPYPAE</sequence>
<dbReference type="PROSITE" id="PS51677">
    <property type="entry name" value="NODB"/>
    <property type="match status" value="1"/>
</dbReference>
<evidence type="ECO:0000313" key="3">
    <source>
        <dbReference type="Proteomes" id="UP000756132"/>
    </source>
</evidence>
<dbReference type="OrthoDB" id="9970124at2759"/>
<keyword evidence="3" id="KW-1185">Reference proteome</keyword>
<dbReference type="OMA" id="GFEIACH"/>
<dbReference type="GeneID" id="71992353"/>
<reference evidence="2" key="2">
    <citation type="journal article" date="2022" name="Microb. Genom.">
        <title>A chromosome-scale genome assembly of the tomato pathogen Cladosporium fulvum reveals a compartmentalized genome architecture and the presence of a dispensable chromosome.</title>
        <authorList>
            <person name="Zaccaron A.Z."/>
            <person name="Chen L.H."/>
            <person name="Samaras A."/>
            <person name="Stergiopoulos I."/>
        </authorList>
    </citation>
    <scope>NUCLEOTIDE SEQUENCE</scope>
    <source>
        <strain evidence="2">Race5_Kim</strain>
    </source>
</reference>
<name>A0A9Q8PHI5_PASFU</name>
<dbReference type="KEGG" id="ffu:CLAFUR5_12475"/>
<proteinExistence type="predicted"/>
<dbReference type="EMBL" id="CP090172">
    <property type="protein sequence ID" value="UJO22502.1"/>
    <property type="molecule type" value="Genomic_DNA"/>
</dbReference>
<dbReference type="PANTHER" id="PTHR43123:SF1">
    <property type="entry name" value="POLYSACCHARIDE DEACETYLASE-RELATED"/>
    <property type="match status" value="1"/>
</dbReference>
<protein>
    <submittedName>
        <fullName evidence="2">Polysaccharide deacetylase</fullName>
    </submittedName>
</protein>
<dbReference type="GO" id="GO:0016810">
    <property type="term" value="F:hydrolase activity, acting on carbon-nitrogen (but not peptide) bonds"/>
    <property type="evidence" value="ECO:0007669"/>
    <property type="project" value="InterPro"/>
</dbReference>
<evidence type="ECO:0000313" key="2">
    <source>
        <dbReference type="EMBL" id="UJO22502.1"/>
    </source>
</evidence>
<dbReference type="SUPFAM" id="SSF88713">
    <property type="entry name" value="Glycoside hydrolase/deacetylase"/>
    <property type="match status" value="1"/>
</dbReference>
<dbReference type="InterPro" id="IPR011330">
    <property type="entry name" value="Glyco_hydro/deAcase_b/a-brl"/>
</dbReference>